<evidence type="ECO:0000256" key="3">
    <source>
        <dbReference type="ARBA" id="ARBA00022475"/>
    </source>
</evidence>
<evidence type="ECO:0000256" key="1">
    <source>
        <dbReference type="ARBA" id="ARBA00004167"/>
    </source>
</evidence>
<dbReference type="GO" id="GO:0043953">
    <property type="term" value="P:protein transport by the Tat complex"/>
    <property type="evidence" value="ECO:0007669"/>
    <property type="project" value="UniProtKB-UniRule"/>
</dbReference>
<dbReference type="PANTHER" id="PTHR33162">
    <property type="entry name" value="SEC-INDEPENDENT PROTEIN TRANSLOCASE PROTEIN TATA, CHLOROPLASTIC"/>
    <property type="match status" value="1"/>
</dbReference>
<dbReference type="AlphaFoldDB" id="A0A4S2GZN8"/>
<keyword evidence="7 9" id="KW-0811">Translocation</keyword>
<dbReference type="EMBL" id="SRXW01000003">
    <property type="protein sequence ID" value="TGY88401.1"/>
    <property type="molecule type" value="Genomic_DNA"/>
</dbReference>
<evidence type="ECO:0000313" key="12">
    <source>
        <dbReference type="EMBL" id="TGY88401.1"/>
    </source>
</evidence>
<dbReference type="PRINTS" id="PR01506">
    <property type="entry name" value="TATBPROTEIN"/>
</dbReference>
<comment type="similarity">
    <text evidence="9">Belongs to the TatB family.</text>
</comment>
<dbReference type="PANTHER" id="PTHR33162:SF1">
    <property type="entry name" value="SEC-INDEPENDENT PROTEIN TRANSLOCASE PROTEIN TATA, CHLOROPLASTIC"/>
    <property type="match status" value="1"/>
</dbReference>
<comment type="caution">
    <text evidence="12">The sequence shown here is derived from an EMBL/GenBank/DDBJ whole genome shotgun (WGS) entry which is preliminary data.</text>
</comment>
<keyword evidence="4 9" id="KW-0812">Transmembrane</keyword>
<name>A0A4S2GZN8_9PROT</name>
<keyword evidence="13" id="KW-1185">Reference proteome</keyword>
<comment type="subunit">
    <text evidence="9">The Tat system comprises two distinct complexes: a TatABC complex, containing multiple copies of TatA, TatB and TatC subunits, and a separate TatA complex, containing only TatA subunits. Substrates initially bind to the TatABC complex, which probably triggers association of the separate TatA complex to form the active translocon.</text>
</comment>
<gene>
    <name evidence="9 12" type="primary">tatB</name>
    <name evidence="12" type="ORF">E5163_11325</name>
</gene>
<dbReference type="Gene3D" id="1.20.5.3310">
    <property type="match status" value="1"/>
</dbReference>
<proteinExistence type="inferred from homology"/>
<comment type="subcellular location">
    <subcellularLocation>
        <location evidence="9">Cell membrane</location>
        <topology evidence="9">Single-pass membrane protein</topology>
    </subcellularLocation>
    <subcellularLocation>
        <location evidence="1">Membrane</location>
        <topology evidence="1">Single-pass membrane protein</topology>
    </subcellularLocation>
</comment>
<accession>A0A4S2GZN8</accession>
<keyword evidence="5 9" id="KW-0653">Protein transport</keyword>
<keyword evidence="3 9" id="KW-1003">Cell membrane</keyword>
<reference evidence="12 13" key="1">
    <citation type="journal article" date="2017" name="Int. J. Syst. Evol. Microbiol.">
        <title>Marinicauda algicola sp. nov., isolated from a marine red alga Rhodosorus marinus.</title>
        <authorList>
            <person name="Jeong S.E."/>
            <person name="Jeon S.H."/>
            <person name="Chun B.H."/>
            <person name="Kim D.W."/>
            <person name="Jeon C.O."/>
        </authorList>
    </citation>
    <scope>NUCLEOTIDE SEQUENCE [LARGE SCALE GENOMIC DNA]</scope>
    <source>
        <strain evidence="12 13">JCM 31718</strain>
    </source>
</reference>
<evidence type="ECO:0000256" key="8">
    <source>
        <dbReference type="ARBA" id="ARBA00023136"/>
    </source>
</evidence>
<sequence length="157" mass="17381">MNPGIGIPELIIIAILALVVVGPKELPLMMRKLGRFVGQARAMARDFQRSFDELGREAEMEELKREIQALKSANPVGDVTREIKAAEAELRDLSHDRPHPRAGTLSDADRKIIEAKQRAAKEATAKAEAGDREERAVAEETARMLPRETEDSRAKSS</sequence>
<evidence type="ECO:0000313" key="13">
    <source>
        <dbReference type="Proteomes" id="UP000308054"/>
    </source>
</evidence>
<comment type="function">
    <text evidence="9">Part of the twin-arginine translocation (Tat) system that transports large folded proteins containing a characteristic twin-arginine motif in their signal peptide across membranes. Together with TatC, TatB is part of a receptor directly interacting with Tat signal peptides. TatB may form an oligomeric binding site that transiently accommodates folded Tat precursor proteins before their translocation.</text>
</comment>
<evidence type="ECO:0000256" key="2">
    <source>
        <dbReference type="ARBA" id="ARBA00022448"/>
    </source>
</evidence>
<feature type="compositionally biased region" description="Basic and acidic residues" evidence="10">
    <location>
        <begin position="107"/>
        <end position="157"/>
    </location>
</feature>
<dbReference type="RefSeq" id="WP_135996247.1">
    <property type="nucleotide sequence ID" value="NZ_CP071057.1"/>
</dbReference>
<evidence type="ECO:0000256" key="11">
    <source>
        <dbReference type="SAM" id="Phobius"/>
    </source>
</evidence>
<dbReference type="OrthoDB" id="7206969at2"/>
<dbReference type="NCBIfam" id="TIGR01410">
    <property type="entry name" value="tatB"/>
    <property type="match status" value="1"/>
</dbReference>
<evidence type="ECO:0000256" key="4">
    <source>
        <dbReference type="ARBA" id="ARBA00022692"/>
    </source>
</evidence>
<evidence type="ECO:0000256" key="7">
    <source>
        <dbReference type="ARBA" id="ARBA00023010"/>
    </source>
</evidence>
<keyword evidence="2 9" id="KW-0813">Transport</keyword>
<evidence type="ECO:0000256" key="5">
    <source>
        <dbReference type="ARBA" id="ARBA00022927"/>
    </source>
</evidence>
<evidence type="ECO:0000256" key="6">
    <source>
        <dbReference type="ARBA" id="ARBA00022989"/>
    </source>
</evidence>
<evidence type="ECO:0000256" key="10">
    <source>
        <dbReference type="SAM" id="MobiDB-lite"/>
    </source>
</evidence>
<feature type="transmembrane region" description="Helical" evidence="11">
    <location>
        <begin position="6"/>
        <end position="23"/>
    </location>
</feature>
<dbReference type="GO" id="GO:0008320">
    <property type="term" value="F:protein transmembrane transporter activity"/>
    <property type="evidence" value="ECO:0007669"/>
    <property type="project" value="UniProtKB-UniRule"/>
</dbReference>
<dbReference type="InterPro" id="IPR018448">
    <property type="entry name" value="TatB"/>
</dbReference>
<protein>
    <recommendedName>
        <fullName evidence="9">Sec-independent protein translocase protein TatB</fullName>
    </recommendedName>
</protein>
<keyword evidence="6 9" id="KW-1133">Transmembrane helix</keyword>
<dbReference type="GO" id="GO:0033281">
    <property type="term" value="C:TAT protein transport complex"/>
    <property type="evidence" value="ECO:0007669"/>
    <property type="project" value="UniProtKB-UniRule"/>
</dbReference>
<dbReference type="Pfam" id="PF02416">
    <property type="entry name" value="TatA_B_E"/>
    <property type="match status" value="1"/>
</dbReference>
<feature type="region of interest" description="Disordered" evidence="10">
    <location>
        <begin position="90"/>
        <end position="157"/>
    </location>
</feature>
<dbReference type="Proteomes" id="UP000308054">
    <property type="component" value="Unassembled WGS sequence"/>
</dbReference>
<keyword evidence="8 9" id="KW-0472">Membrane</keyword>
<feature type="compositionally biased region" description="Basic and acidic residues" evidence="10">
    <location>
        <begin position="90"/>
        <end position="99"/>
    </location>
</feature>
<evidence type="ECO:0000256" key="9">
    <source>
        <dbReference type="HAMAP-Rule" id="MF_00237"/>
    </source>
</evidence>
<dbReference type="InterPro" id="IPR003369">
    <property type="entry name" value="TatA/B/E"/>
</dbReference>
<dbReference type="HAMAP" id="MF_00237">
    <property type="entry name" value="TatB"/>
    <property type="match status" value="1"/>
</dbReference>
<organism evidence="12 13">
    <name type="scientific">Marinicauda algicola</name>
    <dbReference type="NCBI Taxonomy" id="2029849"/>
    <lineage>
        <taxon>Bacteria</taxon>
        <taxon>Pseudomonadati</taxon>
        <taxon>Pseudomonadota</taxon>
        <taxon>Alphaproteobacteria</taxon>
        <taxon>Maricaulales</taxon>
        <taxon>Maricaulaceae</taxon>
        <taxon>Marinicauda</taxon>
    </lineage>
</organism>